<dbReference type="HOGENOM" id="CLU_156533_1_0_9"/>
<dbReference type="OrthoDB" id="9999668at2"/>
<keyword evidence="4" id="KW-1185">Reference proteome</keyword>
<feature type="compositionally biased region" description="Basic and acidic residues" evidence="1">
    <location>
        <begin position="101"/>
        <end position="112"/>
    </location>
</feature>
<evidence type="ECO:0000256" key="1">
    <source>
        <dbReference type="SAM" id="MobiDB-lite"/>
    </source>
</evidence>
<feature type="chain" id="PRO_5003941358" description="DUF2680 domain-containing protein" evidence="2">
    <location>
        <begin position="25"/>
        <end position="120"/>
    </location>
</feature>
<evidence type="ECO:0000313" key="3">
    <source>
        <dbReference type="EMBL" id="AGA70800.1"/>
    </source>
</evidence>
<gene>
    <name evidence="3" type="ordered locus">Desdi_3414</name>
</gene>
<evidence type="ECO:0000256" key="2">
    <source>
        <dbReference type="SAM" id="SignalP"/>
    </source>
</evidence>
<evidence type="ECO:0000313" key="4">
    <source>
        <dbReference type="Proteomes" id="UP000010797"/>
    </source>
</evidence>
<reference evidence="4" key="1">
    <citation type="submission" date="2012-02" db="EMBL/GenBank/DDBJ databases">
        <title>Complete sequence of Desulfitobacterium dichloroeliminans LMG P-21439.</title>
        <authorList>
            <person name="Lucas S."/>
            <person name="Han J."/>
            <person name="Lapidus A."/>
            <person name="Cheng J.-F."/>
            <person name="Goodwin L."/>
            <person name="Pitluck S."/>
            <person name="Peters L."/>
            <person name="Ovchinnikova G."/>
            <person name="Teshima H."/>
            <person name="Detter J.C."/>
            <person name="Han C."/>
            <person name="Tapia R."/>
            <person name="Land M."/>
            <person name="Hauser L."/>
            <person name="Kyrpides N."/>
            <person name="Ivanova N."/>
            <person name="Pagani I."/>
            <person name="Kruse T."/>
            <person name="de Vos W.M."/>
            <person name="Boon N."/>
            <person name="Smidt H."/>
            <person name="Woyke T."/>
        </authorList>
    </citation>
    <scope>NUCLEOTIDE SEQUENCE [LARGE SCALE GENOMIC DNA]</scope>
    <source>
        <strain evidence="4">LMG P-21439 / DCA1</strain>
    </source>
</reference>
<evidence type="ECO:0008006" key="5">
    <source>
        <dbReference type="Google" id="ProtNLM"/>
    </source>
</evidence>
<sequence>MLKKFAVSLLTLAFLSLGAGSAFGATAAAPDPAKLAELKALHQQMVELKVQMLDKQVEAGILEKEKAAEIKAKIEHHQKKVEEDLANGKYDFGKRHHKDGVKKSEGDQKTSDTKSSSSTR</sequence>
<feature type="signal peptide" evidence="2">
    <location>
        <begin position="1"/>
        <end position="24"/>
    </location>
</feature>
<accession>L0FCR5</accession>
<protein>
    <recommendedName>
        <fullName evidence="5">DUF2680 domain-containing protein</fullName>
    </recommendedName>
</protein>
<dbReference type="eggNOG" id="ENOG50348Z0">
    <property type="taxonomic scope" value="Bacteria"/>
</dbReference>
<dbReference type="KEGG" id="ddl:Desdi_3414"/>
<feature type="region of interest" description="Disordered" evidence="1">
    <location>
        <begin position="85"/>
        <end position="120"/>
    </location>
</feature>
<dbReference type="Pfam" id="PF10925">
    <property type="entry name" value="DUF2680"/>
    <property type="match status" value="1"/>
</dbReference>
<proteinExistence type="predicted"/>
<dbReference type="AlphaFoldDB" id="L0FCR5"/>
<keyword evidence="2" id="KW-0732">Signal</keyword>
<dbReference type="Proteomes" id="UP000010797">
    <property type="component" value="Chromosome"/>
</dbReference>
<name>L0FCR5_DESDL</name>
<organism evidence="3 4">
    <name type="scientific">Desulfitobacterium dichloroeliminans (strain LMG P-21439 / DCA1)</name>
    <dbReference type="NCBI Taxonomy" id="871963"/>
    <lineage>
        <taxon>Bacteria</taxon>
        <taxon>Bacillati</taxon>
        <taxon>Bacillota</taxon>
        <taxon>Clostridia</taxon>
        <taxon>Eubacteriales</taxon>
        <taxon>Desulfitobacteriaceae</taxon>
        <taxon>Desulfitobacterium</taxon>
    </lineage>
</organism>
<dbReference type="RefSeq" id="WP_015263756.1">
    <property type="nucleotide sequence ID" value="NC_019903.1"/>
</dbReference>
<dbReference type="EMBL" id="CP003344">
    <property type="protein sequence ID" value="AGA70800.1"/>
    <property type="molecule type" value="Genomic_DNA"/>
</dbReference>
<dbReference type="InterPro" id="IPR024485">
    <property type="entry name" value="DUF2680"/>
</dbReference>